<evidence type="ECO:0000256" key="4">
    <source>
        <dbReference type="ARBA" id="ARBA00023136"/>
    </source>
</evidence>
<dbReference type="Pfam" id="PF01490">
    <property type="entry name" value="Aa_trans"/>
    <property type="match status" value="1"/>
</dbReference>
<evidence type="ECO:0000313" key="8">
    <source>
        <dbReference type="WBParaSite" id="nRc.2.0.1.t43727-RA"/>
    </source>
</evidence>
<dbReference type="OMA" id="TIRTHHH"/>
<feature type="transmembrane region" description="Helical" evidence="5">
    <location>
        <begin position="135"/>
        <end position="155"/>
    </location>
</feature>
<dbReference type="Proteomes" id="UP000887565">
    <property type="component" value="Unplaced"/>
</dbReference>
<keyword evidence="4 5" id="KW-0472">Membrane</keyword>
<dbReference type="GO" id="GO:0015179">
    <property type="term" value="F:L-amino acid transmembrane transporter activity"/>
    <property type="evidence" value="ECO:0007669"/>
    <property type="project" value="TreeGrafter"/>
</dbReference>
<sequence length="210" mass="24288">MLPIENKLRNPQEMTQNCGVLPAAMGLVSAIFLSLGFFGYVAFGDQVQSTITLNMPRTPFYLVVNLTLVVAAYIGHVVNLYVVVAMLWPGTKRKGRRRFPCLFLTYEMHLEILFRICLVLATYFFAVLVPKLELMIPLIGITAGIMIAFIFPPFFEMLTFWREWRSFENYSRKFFYFKLITNSLIIISAGFIMVFGLYQNLYLIYTTIYS</sequence>
<feature type="transmembrane region" description="Helical" evidence="5">
    <location>
        <begin position="175"/>
        <end position="198"/>
    </location>
</feature>
<organism evidence="7 8">
    <name type="scientific">Romanomermis culicivorax</name>
    <name type="common">Nematode worm</name>
    <dbReference type="NCBI Taxonomy" id="13658"/>
    <lineage>
        <taxon>Eukaryota</taxon>
        <taxon>Metazoa</taxon>
        <taxon>Ecdysozoa</taxon>
        <taxon>Nematoda</taxon>
        <taxon>Enoplea</taxon>
        <taxon>Dorylaimia</taxon>
        <taxon>Mermithida</taxon>
        <taxon>Mermithoidea</taxon>
        <taxon>Mermithidae</taxon>
        <taxon>Romanomermis</taxon>
    </lineage>
</organism>
<comment type="subcellular location">
    <subcellularLocation>
        <location evidence="1">Membrane</location>
        <topology evidence="1">Multi-pass membrane protein</topology>
    </subcellularLocation>
</comment>
<accession>A0A915KXP5</accession>
<reference evidence="8" key="1">
    <citation type="submission" date="2022-11" db="UniProtKB">
        <authorList>
            <consortium name="WormBaseParasite"/>
        </authorList>
    </citation>
    <scope>IDENTIFICATION</scope>
</reference>
<feature type="domain" description="Amino acid transporter transmembrane" evidence="6">
    <location>
        <begin position="1"/>
        <end position="193"/>
    </location>
</feature>
<protein>
    <submittedName>
        <fullName evidence="8">Amino acid transporter transmembrane domain-containing protein</fullName>
    </submittedName>
</protein>
<dbReference type="PANTHER" id="PTHR22950">
    <property type="entry name" value="AMINO ACID TRANSPORTER"/>
    <property type="match status" value="1"/>
</dbReference>
<feature type="transmembrane region" description="Helical" evidence="5">
    <location>
        <begin position="20"/>
        <end position="43"/>
    </location>
</feature>
<evidence type="ECO:0000259" key="6">
    <source>
        <dbReference type="Pfam" id="PF01490"/>
    </source>
</evidence>
<dbReference type="PANTHER" id="PTHR22950:SF343">
    <property type="entry name" value="AMINO ACID TRANSPORTER SKAT-1-RELATED"/>
    <property type="match status" value="1"/>
</dbReference>
<keyword evidence="3 5" id="KW-1133">Transmembrane helix</keyword>
<evidence type="ECO:0000256" key="3">
    <source>
        <dbReference type="ARBA" id="ARBA00022989"/>
    </source>
</evidence>
<dbReference type="WBParaSite" id="nRc.2.0.1.t43727-RA">
    <property type="protein sequence ID" value="nRc.2.0.1.t43727-RA"/>
    <property type="gene ID" value="nRc.2.0.1.g43727"/>
</dbReference>
<feature type="transmembrane region" description="Helical" evidence="5">
    <location>
        <begin position="63"/>
        <end position="88"/>
    </location>
</feature>
<evidence type="ECO:0000256" key="5">
    <source>
        <dbReference type="SAM" id="Phobius"/>
    </source>
</evidence>
<dbReference type="InterPro" id="IPR013057">
    <property type="entry name" value="AA_transpt_TM"/>
</dbReference>
<evidence type="ECO:0000256" key="1">
    <source>
        <dbReference type="ARBA" id="ARBA00004141"/>
    </source>
</evidence>
<dbReference type="GO" id="GO:0005774">
    <property type="term" value="C:vacuolar membrane"/>
    <property type="evidence" value="ECO:0007669"/>
    <property type="project" value="TreeGrafter"/>
</dbReference>
<evidence type="ECO:0000313" key="7">
    <source>
        <dbReference type="Proteomes" id="UP000887565"/>
    </source>
</evidence>
<name>A0A915KXP5_ROMCU</name>
<evidence type="ECO:0000256" key="2">
    <source>
        <dbReference type="ARBA" id="ARBA00022692"/>
    </source>
</evidence>
<dbReference type="AlphaFoldDB" id="A0A915KXP5"/>
<proteinExistence type="predicted"/>
<keyword evidence="7" id="KW-1185">Reference proteome</keyword>
<feature type="transmembrane region" description="Helical" evidence="5">
    <location>
        <begin position="112"/>
        <end position="129"/>
    </location>
</feature>
<keyword evidence="2 5" id="KW-0812">Transmembrane</keyword>